<evidence type="ECO:0000259" key="9">
    <source>
        <dbReference type="Pfam" id="PF02771"/>
    </source>
</evidence>
<dbReference type="InterPro" id="IPR046373">
    <property type="entry name" value="Acyl-CoA_Oxase/DH_mid-dom_sf"/>
</dbReference>
<reference evidence="10" key="1">
    <citation type="submission" date="2022-12" db="EMBL/GenBank/DDBJ databases">
        <title>Reference genome sequencing for broad-spectrum identification of bacterial and archaeal isolates by mass spectrometry.</title>
        <authorList>
            <person name="Sekiguchi Y."/>
            <person name="Tourlousse D.M."/>
        </authorList>
    </citation>
    <scope>NUCLEOTIDE SEQUENCE</scope>
    <source>
        <strain evidence="10">301</strain>
    </source>
</reference>
<evidence type="ECO:0000313" key="13">
    <source>
        <dbReference type="Proteomes" id="UP001245370"/>
    </source>
</evidence>
<dbReference type="Gene3D" id="1.20.140.10">
    <property type="entry name" value="Butyryl-CoA Dehydrogenase, subunit A, domain 3"/>
    <property type="match status" value="1"/>
</dbReference>
<dbReference type="EC" id="1.3.8.7" evidence="11"/>
<reference evidence="11 13" key="2">
    <citation type="submission" date="2023-07" db="EMBL/GenBank/DDBJ databases">
        <title>Genomic Encyclopedia of Type Strains, Phase IV (KMG-IV): sequencing the most valuable type-strain genomes for metagenomic binning, comparative biology and taxonomic classification.</title>
        <authorList>
            <person name="Goeker M."/>
        </authorList>
    </citation>
    <scope>NUCLEOTIDE SEQUENCE [LARGE SCALE GENOMIC DNA]</scope>
    <source>
        <strain evidence="11 13">DSM 338</strain>
    </source>
</reference>
<organism evidence="10 12">
    <name type="scientific">Xanthobacter flavus</name>
    <dbReference type="NCBI Taxonomy" id="281"/>
    <lineage>
        <taxon>Bacteria</taxon>
        <taxon>Pseudomonadati</taxon>
        <taxon>Pseudomonadota</taxon>
        <taxon>Alphaproteobacteria</taxon>
        <taxon>Hyphomicrobiales</taxon>
        <taxon>Xanthobacteraceae</taxon>
        <taxon>Xanthobacter</taxon>
    </lineage>
</organism>
<dbReference type="Proteomes" id="UP001245370">
    <property type="component" value="Unassembled WGS sequence"/>
</dbReference>
<evidence type="ECO:0000256" key="6">
    <source>
        <dbReference type="RuleBase" id="RU362125"/>
    </source>
</evidence>
<dbReference type="SUPFAM" id="SSF47203">
    <property type="entry name" value="Acyl-CoA dehydrogenase C-terminal domain-like"/>
    <property type="match status" value="1"/>
</dbReference>
<sequence>MDFALPPDLAALEARTAAFVRDEVLPFEADPRRTAHGPTDDLRRDLVAKARAAGLLSPHVPKAWGGLGLSHLGKAVVFEAAGYSMLGPIALAIAAPDEGNMHLLAEVASEAQKARYLAPMAAGETRSCFLMTEPHPGAGADPSLLKTTAVKDGDDFVINGLKWLITGAEGAAFAIIMARTLVDGRDVGATMFLADLPAEGVRIVRALDTLDSSFTGGHAEVALENLRVPASDVLGAVGEGFRHAQARLVPARLTHCMRWLGAARRAHDIATEYAGRREAFGGTLLSHEGVGFMLADNEIDLHTTRLAIRHAAWLLDKGEKANVESSMVKVFASEAIFRIVDRSLQVLGGLGMTRDTEVERIFRDVRGFRIYDGPSEVHRWNIARRLARGAAVKALPEGRAA</sequence>
<dbReference type="Gene3D" id="2.40.110.10">
    <property type="entry name" value="Butyryl-CoA Dehydrogenase, subunit A, domain 2"/>
    <property type="match status" value="1"/>
</dbReference>
<dbReference type="Pfam" id="PF02770">
    <property type="entry name" value="Acyl-CoA_dh_M"/>
    <property type="match status" value="1"/>
</dbReference>
<dbReference type="InterPro" id="IPR050741">
    <property type="entry name" value="Acyl-CoA_dehydrogenase"/>
</dbReference>
<gene>
    <name evidence="11" type="ORF">GGQ86_005075</name>
    <name evidence="10" type="ORF">XFLAVUS301_48210</name>
</gene>
<dbReference type="PROSITE" id="PS00073">
    <property type="entry name" value="ACYL_COA_DH_2"/>
    <property type="match status" value="1"/>
</dbReference>
<evidence type="ECO:0000256" key="4">
    <source>
        <dbReference type="ARBA" id="ARBA00022827"/>
    </source>
</evidence>
<dbReference type="InterPro" id="IPR006089">
    <property type="entry name" value="Acyl-CoA_DH_CS"/>
</dbReference>
<keyword evidence="13" id="KW-1185">Reference proteome</keyword>
<dbReference type="InterPro" id="IPR036250">
    <property type="entry name" value="AcylCo_DH-like_C"/>
</dbReference>
<evidence type="ECO:0000259" key="7">
    <source>
        <dbReference type="Pfam" id="PF00441"/>
    </source>
</evidence>
<keyword evidence="4 6" id="KW-0274">FAD</keyword>
<feature type="domain" description="Acyl-CoA dehydrogenase/oxidase C-terminal" evidence="7">
    <location>
        <begin position="238"/>
        <end position="386"/>
    </location>
</feature>
<dbReference type="EMBL" id="JAVDPY010000013">
    <property type="protein sequence ID" value="MDR6336572.1"/>
    <property type="molecule type" value="Genomic_DNA"/>
</dbReference>
<dbReference type="GO" id="GO:0070991">
    <property type="term" value="F:medium-chain fatty acyl-CoA dehydrogenase activity"/>
    <property type="evidence" value="ECO:0007669"/>
    <property type="project" value="UniProtKB-EC"/>
</dbReference>
<accession>A0A9W6CTR5</accession>
<keyword evidence="5 6" id="KW-0560">Oxidoreductase</keyword>
<dbReference type="GO" id="GO:0033539">
    <property type="term" value="P:fatty acid beta-oxidation using acyl-CoA dehydrogenase"/>
    <property type="evidence" value="ECO:0007669"/>
    <property type="project" value="TreeGrafter"/>
</dbReference>
<dbReference type="Gene3D" id="1.10.540.10">
    <property type="entry name" value="Acyl-CoA dehydrogenase/oxidase, N-terminal domain"/>
    <property type="match status" value="1"/>
</dbReference>
<dbReference type="AlphaFoldDB" id="A0A9W6CTR5"/>
<feature type="domain" description="Acyl-CoA dehydrogenase/oxidase N-terminal" evidence="9">
    <location>
        <begin position="9"/>
        <end position="124"/>
    </location>
</feature>
<protein>
    <submittedName>
        <fullName evidence="10">Acyl-CoA dehydrogenase</fullName>
        <ecNumber evidence="11">1.3.8.7</ecNumber>
    </submittedName>
</protein>
<proteinExistence type="inferred from homology"/>
<comment type="similarity">
    <text evidence="2 6">Belongs to the acyl-CoA dehydrogenase family.</text>
</comment>
<keyword evidence="3 6" id="KW-0285">Flavoprotein</keyword>
<dbReference type="Pfam" id="PF00441">
    <property type="entry name" value="Acyl-CoA_dh_1"/>
    <property type="match status" value="1"/>
</dbReference>
<evidence type="ECO:0000313" key="12">
    <source>
        <dbReference type="Proteomes" id="UP001144397"/>
    </source>
</evidence>
<evidence type="ECO:0000259" key="8">
    <source>
        <dbReference type="Pfam" id="PF02770"/>
    </source>
</evidence>
<dbReference type="InterPro" id="IPR009075">
    <property type="entry name" value="AcylCo_DH/oxidase_C"/>
</dbReference>
<dbReference type="InterPro" id="IPR013786">
    <property type="entry name" value="AcylCoA_DH/ox_N"/>
</dbReference>
<dbReference type="InterPro" id="IPR037069">
    <property type="entry name" value="AcylCoA_DH/ox_N_sf"/>
</dbReference>
<dbReference type="PANTHER" id="PTHR48083">
    <property type="entry name" value="MEDIUM-CHAIN SPECIFIC ACYL-COA DEHYDROGENASE, MITOCHONDRIAL-RELATED"/>
    <property type="match status" value="1"/>
</dbReference>
<dbReference type="EMBL" id="BSDO01000011">
    <property type="protein sequence ID" value="GLI25147.1"/>
    <property type="molecule type" value="Genomic_DNA"/>
</dbReference>
<evidence type="ECO:0000256" key="3">
    <source>
        <dbReference type="ARBA" id="ARBA00022630"/>
    </source>
</evidence>
<feature type="domain" description="Acyl-CoA oxidase/dehydrogenase middle" evidence="8">
    <location>
        <begin position="128"/>
        <end position="210"/>
    </location>
</feature>
<evidence type="ECO:0000313" key="10">
    <source>
        <dbReference type="EMBL" id="GLI25147.1"/>
    </source>
</evidence>
<dbReference type="InterPro" id="IPR006091">
    <property type="entry name" value="Acyl-CoA_Oxase/DH_mid-dom"/>
</dbReference>
<comment type="caution">
    <text evidence="10">The sequence shown here is derived from an EMBL/GenBank/DDBJ whole genome shotgun (WGS) entry which is preliminary data.</text>
</comment>
<dbReference type="SUPFAM" id="SSF56645">
    <property type="entry name" value="Acyl-CoA dehydrogenase NM domain-like"/>
    <property type="match status" value="1"/>
</dbReference>
<dbReference type="GeneID" id="95765591"/>
<dbReference type="Proteomes" id="UP001144397">
    <property type="component" value="Unassembled WGS sequence"/>
</dbReference>
<evidence type="ECO:0000256" key="2">
    <source>
        <dbReference type="ARBA" id="ARBA00009347"/>
    </source>
</evidence>
<dbReference type="Pfam" id="PF02771">
    <property type="entry name" value="Acyl-CoA_dh_N"/>
    <property type="match status" value="1"/>
</dbReference>
<dbReference type="InterPro" id="IPR009100">
    <property type="entry name" value="AcylCoA_DH/oxidase_NM_dom_sf"/>
</dbReference>
<name>A0A9W6CTR5_XANFL</name>
<evidence type="ECO:0000256" key="1">
    <source>
        <dbReference type="ARBA" id="ARBA00001974"/>
    </source>
</evidence>
<evidence type="ECO:0000256" key="5">
    <source>
        <dbReference type="ARBA" id="ARBA00023002"/>
    </source>
</evidence>
<evidence type="ECO:0000313" key="11">
    <source>
        <dbReference type="EMBL" id="MDR6336572.1"/>
    </source>
</evidence>
<dbReference type="RefSeq" id="WP_281809835.1">
    <property type="nucleotide sequence ID" value="NZ_BSDO01000011.1"/>
</dbReference>
<dbReference type="GO" id="GO:0005737">
    <property type="term" value="C:cytoplasm"/>
    <property type="evidence" value="ECO:0007669"/>
    <property type="project" value="TreeGrafter"/>
</dbReference>
<comment type="cofactor">
    <cofactor evidence="1 6">
        <name>FAD</name>
        <dbReference type="ChEBI" id="CHEBI:57692"/>
    </cofactor>
</comment>
<dbReference type="GO" id="GO:0050660">
    <property type="term" value="F:flavin adenine dinucleotide binding"/>
    <property type="evidence" value="ECO:0007669"/>
    <property type="project" value="InterPro"/>
</dbReference>